<name>A0A1M6N3E5_9ACTN</name>
<feature type="compositionally biased region" description="Basic and acidic residues" evidence="2">
    <location>
        <begin position="106"/>
        <end position="120"/>
    </location>
</feature>
<reference evidence="5 6" key="1">
    <citation type="submission" date="2016-11" db="EMBL/GenBank/DDBJ databases">
        <authorList>
            <person name="Jaros S."/>
            <person name="Januszkiewicz K."/>
            <person name="Wedrychowicz H."/>
        </authorList>
    </citation>
    <scope>NUCLEOTIDE SEQUENCE [LARGE SCALE GENOMIC DNA]</scope>
    <source>
        <strain evidence="5 6">CGMCC 4.5723</strain>
    </source>
</reference>
<dbReference type="Gene3D" id="2.60.40.200">
    <property type="entry name" value="Superoxide dismutase, copper/zinc binding domain"/>
    <property type="match status" value="1"/>
</dbReference>
<evidence type="ECO:0000313" key="5">
    <source>
        <dbReference type="EMBL" id="SHJ90148.1"/>
    </source>
</evidence>
<dbReference type="PROSITE" id="PS51257">
    <property type="entry name" value="PROKAR_LIPOPROTEIN"/>
    <property type="match status" value="1"/>
</dbReference>
<evidence type="ECO:0000313" key="6">
    <source>
        <dbReference type="Proteomes" id="UP000184452"/>
    </source>
</evidence>
<feature type="region of interest" description="Disordered" evidence="2">
    <location>
        <begin position="22"/>
        <end position="46"/>
    </location>
</feature>
<dbReference type="GO" id="GO:0006801">
    <property type="term" value="P:superoxide metabolic process"/>
    <property type="evidence" value="ECO:0007669"/>
    <property type="project" value="InterPro"/>
</dbReference>
<dbReference type="Proteomes" id="UP000184452">
    <property type="component" value="Unassembled WGS sequence"/>
</dbReference>
<evidence type="ECO:0000256" key="1">
    <source>
        <dbReference type="ARBA" id="ARBA00010457"/>
    </source>
</evidence>
<dbReference type="GO" id="GO:0046872">
    <property type="term" value="F:metal ion binding"/>
    <property type="evidence" value="ECO:0007669"/>
    <property type="project" value="InterPro"/>
</dbReference>
<keyword evidence="6" id="KW-1185">Reference proteome</keyword>
<dbReference type="OrthoDB" id="3297424at2"/>
<evidence type="ECO:0000256" key="3">
    <source>
        <dbReference type="SAM" id="SignalP"/>
    </source>
</evidence>
<feature type="compositionally biased region" description="Polar residues" evidence="2">
    <location>
        <begin position="35"/>
        <end position="46"/>
    </location>
</feature>
<keyword evidence="3" id="KW-0732">Signal</keyword>
<protein>
    <submittedName>
        <fullName evidence="5">Superoxide dismutase, Cu-Zn family</fullName>
    </submittedName>
</protein>
<evidence type="ECO:0000259" key="4">
    <source>
        <dbReference type="Pfam" id="PF00080"/>
    </source>
</evidence>
<dbReference type="STRING" id="758803.SAMN05421803_11140"/>
<dbReference type="Pfam" id="PF00080">
    <property type="entry name" value="Sod_Cu"/>
    <property type="match status" value="1"/>
</dbReference>
<dbReference type="InterPro" id="IPR036423">
    <property type="entry name" value="SOD-like_Cu/Zn_dom_sf"/>
</dbReference>
<dbReference type="SUPFAM" id="SSF49329">
    <property type="entry name" value="Cu,Zn superoxide dismutase-like"/>
    <property type="match status" value="1"/>
</dbReference>
<feature type="chain" id="PRO_5038369443" evidence="3">
    <location>
        <begin position="26"/>
        <end position="207"/>
    </location>
</feature>
<sequence>MRTPPFAVGALALTALLATGCSGDAGGDGDGSASPQSPAGVQPTASPSVTAGIFMVPGESRAAITYDETAVPEGATSDVQVRAQEGATSVQFTATGLEADRDFGAHVHTRPCGEKPEDAGPHYQNEQDPAADAETPSTDPAYANPENEVWLDFTADGTGAATVSTTVPWEFREGEANSLVLHEQHTATGHGEAGTAGDRLACVSVVF</sequence>
<dbReference type="AlphaFoldDB" id="A0A1M6N3E5"/>
<feature type="region of interest" description="Disordered" evidence="2">
    <location>
        <begin position="106"/>
        <end position="141"/>
    </location>
</feature>
<feature type="domain" description="Superoxide dismutase copper/zinc binding" evidence="4">
    <location>
        <begin position="80"/>
        <end position="203"/>
    </location>
</feature>
<proteinExistence type="inferred from homology"/>
<accession>A0A1M6N3E5</accession>
<dbReference type="EMBL" id="FQZK01000011">
    <property type="protein sequence ID" value="SHJ90148.1"/>
    <property type="molecule type" value="Genomic_DNA"/>
</dbReference>
<organism evidence="5 6">
    <name type="scientific">Nocardiopsis flavescens</name>
    <dbReference type="NCBI Taxonomy" id="758803"/>
    <lineage>
        <taxon>Bacteria</taxon>
        <taxon>Bacillati</taxon>
        <taxon>Actinomycetota</taxon>
        <taxon>Actinomycetes</taxon>
        <taxon>Streptosporangiales</taxon>
        <taxon>Nocardiopsidaceae</taxon>
        <taxon>Nocardiopsis</taxon>
    </lineage>
</organism>
<gene>
    <name evidence="5" type="ORF">SAMN05421803_11140</name>
</gene>
<evidence type="ECO:0000256" key="2">
    <source>
        <dbReference type="SAM" id="MobiDB-lite"/>
    </source>
</evidence>
<dbReference type="RefSeq" id="WP_073380553.1">
    <property type="nucleotide sequence ID" value="NZ_FQZK01000011.1"/>
</dbReference>
<comment type="similarity">
    <text evidence="1">Belongs to the Cu-Zn superoxide dismutase family.</text>
</comment>
<feature type="signal peptide" evidence="3">
    <location>
        <begin position="1"/>
        <end position="25"/>
    </location>
</feature>
<dbReference type="InterPro" id="IPR001424">
    <property type="entry name" value="SOD_Cu_Zn_dom"/>
</dbReference>